<evidence type="ECO:0000256" key="2">
    <source>
        <dbReference type="ARBA" id="ARBA00022475"/>
    </source>
</evidence>
<sequence>MGGALTVARRELASYFATPVAYVFIVIFLVMSGALTFTVGGFFARGTADLQPFFAFVPWLFLFLVPAITMRLWAEERRLGTIELLLTLPIPQWAAVLGKFLAAWAFCAIALALTFPLVITVNLLGNPDNGVIATGYLGCLMVAGAYLAIGAAISALTKNQVIAFVLAVAVCFLFAAAGSPVVIEFLSRNTPVLAEIARGLSVTDRLAGFSRGVIGLRDVIFFASFIGVWLFANAVAIDLRKAD</sequence>
<keyword evidence="9" id="KW-1185">Reference proteome</keyword>
<dbReference type="EMBL" id="JACIJD010000029">
    <property type="protein sequence ID" value="MBB5696096.1"/>
    <property type="molecule type" value="Genomic_DNA"/>
</dbReference>
<evidence type="ECO:0000313" key="8">
    <source>
        <dbReference type="EMBL" id="MBB5696096.1"/>
    </source>
</evidence>
<comment type="caution">
    <text evidence="8">The sequence shown here is derived from an EMBL/GenBank/DDBJ whole genome shotgun (WGS) entry which is preliminary data.</text>
</comment>
<comment type="subcellular location">
    <subcellularLocation>
        <location evidence="1">Cell membrane</location>
        <topology evidence="1">Multi-pass membrane protein</topology>
    </subcellularLocation>
</comment>
<feature type="domain" description="ABC-2 type transporter transmembrane" evidence="7">
    <location>
        <begin position="53"/>
        <end position="183"/>
    </location>
</feature>
<reference evidence="8 9" key="1">
    <citation type="submission" date="2020-08" db="EMBL/GenBank/DDBJ databases">
        <title>Genomic Encyclopedia of Type Strains, Phase IV (KMG-IV): sequencing the most valuable type-strain genomes for metagenomic binning, comparative biology and taxonomic classification.</title>
        <authorList>
            <person name="Goeker M."/>
        </authorList>
    </citation>
    <scope>NUCLEOTIDE SEQUENCE [LARGE SCALE GENOMIC DNA]</scope>
    <source>
        <strain evidence="8 9">DSM 25622</strain>
    </source>
</reference>
<dbReference type="Proteomes" id="UP000580654">
    <property type="component" value="Unassembled WGS sequence"/>
</dbReference>
<keyword evidence="5 6" id="KW-0472">Membrane</keyword>
<feature type="transmembrane region" description="Helical" evidence="6">
    <location>
        <begin position="20"/>
        <end position="44"/>
    </location>
</feature>
<feature type="transmembrane region" description="Helical" evidence="6">
    <location>
        <begin position="131"/>
        <end position="149"/>
    </location>
</feature>
<name>A0A840Y7G1_9PROT</name>
<organism evidence="8 9">
    <name type="scientific">Muricoccus pecuniae</name>
    <dbReference type="NCBI Taxonomy" id="693023"/>
    <lineage>
        <taxon>Bacteria</taxon>
        <taxon>Pseudomonadati</taxon>
        <taxon>Pseudomonadota</taxon>
        <taxon>Alphaproteobacteria</taxon>
        <taxon>Acetobacterales</taxon>
        <taxon>Roseomonadaceae</taxon>
        <taxon>Muricoccus</taxon>
    </lineage>
</organism>
<keyword evidence="2" id="KW-1003">Cell membrane</keyword>
<keyword evidence="4 6" id="KW-1133">Transmembrane helix</keyword>
<dbReference type="GO" id="GO:0005886">
    <property type="term" value="C:plasma membrane"/>
    <property type="evidence" value="ECO:0007669"/>
    <property type="project" value="UniProtKB-SubCell"/>
</dbReference>
<feature type="transmembrane region" description="Helical" evidence="6">
    <location>
        <begin position="161"/>
        <end position="183"/>
    </location>
</feature>
<dbReference type="RefSeq" id="WP_184521197.1">
    <property type="nucleotide sequence ID" value="NZ_JACIJD010000029.1"/>
</dbReference>
<gene>
    <name evidence="8" type="ORF">FHS87_004164</name>
</gene>
<dbReference type="InterPro" id="IPR013525">
    <property type="entry name" value="ABC2_TM"/>
</dbReference>
<accession>A0A840Y7G1</accession>
<dbReference type="Pfam" id="PF12698">
    <property type="entry name" value="ABC2_membrane_3"/>
    <property type="match status" value="1"/>
</dbReference>
<protein>
    <submittedName>
        <fullName evidence="8">ABC-2 type transport system permease protein</fullName>
    </submittedName>
</protein>
<feature type="transmembrane region" description="Helical" evidence="6">
    <location>
        <begin position="219"/>
        <end position="239"/>
    </location>
</feature>
<evidence type="ECO:0000256" key="3">
    <source>
        <dbReference type="ARBA" id="ARBA00022692"/>
    </source>
</evidence>
<dbReference type="PANTHER" id="PTHR30294:SF29">
    <property type="entry name" value="MULTIDRUG ABC TRANSPORTER PERMEASE YBHS-RELATED"/>
    <property type="match status" value="1"/>
</dbReference>
<feature type="transmembrane region" description="Helical" evidence="6">
    <location>
        <begin position="56"/>
        <end position="74"/>
    </location>
</feature>
<dbReference type="InterPro" id="IPR051449">
    <property type="entry name" value="ABC-2_transporter_component"/>
</dbReference>
<evidence type="ECO:0000313" key="9">
    <source>
        <dbReference type="Proteomes" id="UP000580654"/>
    </source>
</evidence>
<evidence type="ECO:0000256" key="1">
    <source>
        <dbReference type="ARBA" id="ARBA00004651"/>
    </source>
</evidence>
<feature type="transmembrane region" description="Helical" evidence="6">
    <location>
        <begin position="95"/>
        <end position="119"/>
    </location>
</feature>
<evidence type="ECO:0000256" key="4">
    <source>
        <dbReference type="ARBA" id="ARBA00022989"/>
    </source>
</evidence>
<dbReference type="GO" id="GO:0140359">
    <property type="term" value="F:ABC-type transporter activity"/>
    <property type="evidence" value="ECO:0007669"/>
    <property type="project" value="InterPro"/>
</dbReference>
<dbReference type="PANTHER" id="PTHR30294">
    <property type="entry name" value="MEMBRANE COMPONENT OF ABC TRANSPORTER YHHJ-RELATED"/>
    <property type="match status" value="1"/>
</dbReference>
<evidence type="ECO:0000256" key="6">
    <source>
        <dbReference type="SAM" id="Phobius"/>
    </source>
</evidence>
<evidence type="ECO:0000259" key="7">
    <source>
        <dbReference type="Pfam" id="PF12698"/>
    </source>
</evidence>
<evidence type="ECO:0000256" key="5">
    <source>
        <dbReference type="ARBA" id="ARBA00023136"/>
    </source>
</evidence>
<keyword evidence="3 6" id="KW-0812">Transmembrane</keyword>
<proteinExistence type="predicted"/>
<dbReference type="AlphaFoldDB" id="A0A840Y7G1"/>